<dbReference type="PANTHER" id="PTHR42893">
    <property type="entry name" value="PROTEIN DETOXIFICATION 44, CHLOROPLASTIC-RELATED"/>
    <property type="match status" value="1"/>
</dbReference>
<dbReference type="HOGENOM" id="CLU_012893_16_3_11"/>
<keyword evidence="3" id="KW-0813">Transport</keyword>
<accession>E2S8L5</accession>
<keyword evidence="5 8" id="KW-0812">Transmembrane</keyword>
<evidence type="ECO:0000256" key="6">
    <source>
        <dbReference type="ARBA" id="ARBA00022989"/>
    </source>
</evidence>
<evidence type="ECO:0000256" key="4">
    <source>
        <dbReference type="ARBA" id="ARBA00022475"/>
    </source>
</evidence>
<comment type="caution">
    <text evidence="9">The sequence shown here is derived from an EMBL/GenBank/DDBJ whole genome shotgun (WGS) entry which is preliminary data.</text>
</comment>
<feature type="transmembrane region" description="Helical" evidence="8">
    <location>
        <begin position="320"/>
        <end position="341"/>
    </location>
</feature>
<dbReference type="NCBIfam" id="TIGR00797">
    <property type="entry name" value="matE"/>
    <property type="match status" value="1"/>
</dbReference>
<evidence type="ECO:0000313" key="10">
    <source>
        <dbReference type="Proteomes" id="UP000003111"/>
    </source>
</evidence>
<dbReference type="PANTHER" id="PTHR42893:SF46">
    <property type="entry name" value="PROTEIN DETOXIFICATION 44, CHLOROPLASTIC"/>
    <property type="match status" value="1"/>
</dbReference>
<dbReference type="Pfam" id="PF01554">
    <property type="entry name" value="MatE"/>
    <property type="match status" value="2"/>
</dbReference>
<dbReference type="AlphaFoldDB" id="E2S8L5"/>
<name>E2S8L5_9ACTN</name>
<dbReference type="InterPro" id="IPR002528">
    <property type="entry name" value="MATE_fam"/>
</dbReference>
<dbReference type="GO" id="GO:0005886">
    <property type="term" value="C:plasma membrane"/>
    <property type="evidence" value="ECO:0007669"/>
    <property type="project" value="UniProtKB-SubCell"/>
</dbReference>
<dbReference type="InterPro" id="IPR048279">
    <property type="entry name" value="MdtK-like"/>
</dbReference>
<feature type="transmembrane region" description="Helical" evidence="8">
    <location>
        <begin position="170"/>
        <end position="189"/>
    </location>
</feature>
<feature type="transmembrane region" description="Helical" evidence="8">
    <location>
        <begin position="139"/>
        <end position="163"/>
    </location>
</feature>
<feature type="transmembrane region" description="Helical" evidence="8">
    <location>
        <begin position="386"/>
        <end position="408"/>
    </location>
</feature>
<dbReference type="PIRSF" id="PIRSF006603">
    <property type="entry name" value="DinF"/>
    <property type="match status" value="1"/>
</dbReference>
<feature type="transmembrane region" description="Helical" evidence="8">
    <location>
        <begin position="58"/>
        <end position="82"/>
    </location>
</feature>
<feature type="transmembrane region" description="Helical" evidence="8">
    <location>
        <begin position="94"/>
        <end position="119"/>
    </location>
</feature>
<dbReference type="Proteomes" id="UP000003111">
    <property type="component" value="Unassembled WGS sequence"/>
</dbReference>
<keyword evidence="4" id="KW-1003">Cell membrane</keyword>
<feature type="transmembrane region" description="Helical" evidence="8">
    <location>
        <begin position="414"/>
        <end position="432"/>
    </location>
</feature>
<proteinExistence type="inferred from homology"/>
<dbReference type="eggNOG" id="COG0534">
    <property type="taxonomic scope" value="Bacteria"/>
</dbReference>
<comment type="subcellular location">
    <subcellularLocation>
        <location evidence="1">Cell membrane</location>
        <topology evidence="1">Multi-pass membrane protein</topology>
    </subcellularLocation>
</comment>
<comment type="similarity">
    <text evidence="2">Belongs to the multi antimicrobial extrusion (MATE) (TC 2.A.66.1) family.</text>
</comment>
<dbReference type="GO" id="GO:0015297">
    <property type="term" value="F:antiporter activity"/>
    <property type="evidence" value="ECO:0007669"/>
    <property type="project" value="InterPro"/>
</dbReference>
<evidence type="ECO:0000256" key="3">
    <source>
        <dbReference type="ARBA" id="ARBA00022448"/>
    </source>
</evidence>
<sequence>MVIVGRRATMRAPDDVDRQILRIAVPAFAALVTEPLMVLTDTAVVGRLGTTSLAGLAAAGAVLGTVVGLCVFLAYGTTAVVARNAGGGRPDRAAAAAVGGVWLAAGLGVLLGAGIAISAGPVGRALASSPASADAAREYLVVSSLGLPSMLVMLATTGALRGLMDLRTPVVVAVVSNLLNAALSVFLVHGVGWGLAGAAAGTVVAQTVGAVWLVVVVAGHARRHGAGLAPRAADVLDAALRGVPLLVRTGALRAALLIAVAVAATFGDAPLAAHQIAVGLVTLLAFALDALAIAGQTLTGRSLGAGDVVGTRALTRRMMAWGAGFGGAAGLLLLASAPFVARLFTTDPAVLDAAVPAIVAIAVIQPLSGVVFVLDGVLIGAGDGAYLAWAGLLTLAVYAPLAVGVGWAGGGLTWLWVAYGGFILARLLTLVVRERDGRWAVTGA</sequence>
<organism evidence="9 10">
    <name type="scientific">Aeromicrobium marinum DSM 15272</name>
    <dbReference type="NCBI Taxonomy" id="585531"/>
    <lineage>
        <taxon>Bacteria</taxon>
        <taxon>Bacillati</taxon>
        <taxon>Actinomycetota</taxon>
        <taxon>Actinomycetes</taxon>
        <taxon>Propionibacteriales</taxon>
        <taxon>Nocardioidaceae</taxon>
        <taxon>Aeromicrobium</taxon>
    </lineage>
</organism>
<reference evidence="9" key="1">
    <citation type="submission" date="2010-08" db="EMBL/GenBank/DDBJ databases">
        <authorList>
            <person name="Muzny D."/>
            <person name="Qin X."/>
            <person name="Buhay C."/>
            <person name="Dugan-Rocha S."/>
            <person name="Ding Y."/>
            <person name="Chen G."/>
            <person name="Hawes A."/>
            <person name="Holder M."/>
            <person name="Jhangiani S."/>
            <person name="Johnson A."/>
            <person name="Khan Z."/>
            <person name="Li Z."/>
            <person name="Liu W."/>
            <person name="Liu X."/>
            <person name="Perez L."/>
            <person name="Shen H."/>
            <person name="Wang Q."/>
            <person name="Watt J."/>
            <person name="Xi L."/>
            <person name="Xin Y."/>
            <person name="Zhou J."/>
            <person name="Deng J."/>
            <person name="Jiang H."/>
            <person name="Liu Y."/>
            <person name="Qu J."/>
            <person name="Song X.-Z."/>
            <person name="Zhang L."/>
            <person name="Villasana D."/>
            <person name="Johnson A."/>
            <person name="Liu J."/>
            <person name="Liyanage D."/>
            <person name="Lorensuhewa L."/>
            <person name="Robinson T."/>
            <person name="Song A."/>
            <person name="Song B.-B."/>
            <person name="Dinh H."/>
            <person name="Thornton R."/>
            <person name="Coyle M."/>
            <person name="Francisco L."/>
            <person name="Jackson L."/>
            <person name="Javaid M."/>
            <person name="Korchina V."/>
            <person name="Kovar C."/>
            <person name="Mata R."/>
            <person name="Mathew T."/>
            <person name="Ngo R."/>
            <person name="Nguyen L."/>
            <person name="Nguyen N."/>
            <person name="Okwuonu G."/>
            <person name="Ongeri F."/>
            <person name="Pham C."/>
            <person name="Simmons D."/>
            <person name="Wilczek-Boney K."/>
            <person name="Hale W."/>
            <person name="Jakkamsetti A."/>
            <person name="Pham P."/>
            <person name="Ruth R."/>
            <person name="San Lucas F."/>
            <person name="Warren J."/>
            <person name="Zhang J."/>
            <person name="Zhao Z."/>
            <person name="Zhou C."/>
            <person name="Zhu D."/>
            <person name="Lee S."/>
            <person name="Bess C."/>
            <person name="Blankenburg K."/>
            <person name="Forbes L."/>
            <person name="Fu Q."/>
            <person name="Gubbala S."/>
            <person name="Hirani K."/>
            <person name="Jayaseelan J.C."/>
            <person name="Lara F."/>
            <person name="Munidasa M."/>
            <person name="Palculict T."/>
            <person name="Patil S."/>
            <person name="Pu L.-L."/>
            <person name="Saada N."/>
            <person name="Tang L."/>
            <person name="Weissenberger G."/>
            <person name="Zhu Y."/>
            <person name="Hemphill L."/>
            <person name="Shang Y."/>
            <person name="Youmans B."/>
            <person name="Ayvaz T."/>
            <person name="Ross M."/>
            <person name="Santibanez J."/>
            <person name="Aqrawi P."/>
            <person name="Gross S."/>
            <person name="Joshi V."/>
            <person name="Fowler G."/>
            <person name="Nazareth L."/>
            <person name="Reid J."/>
            <person name="Worley K."/>
            <person name="Petrosino J."/>
            <person name="Highlander S."/>
            <person name="Gibbs R."/>
        </authorList>
    </citation>
    <scope>NUCLEOTIDE SEQUENCE [LARGE SCALE GENOMIC DNA]</scope>
    <source>
        <strain evidence="9">DSM 15272</strain>
    </source>
</reference>
<evidence type="ECO:0000256" key="7">
    <source>
        <dbReference type="ARBA" id="ARBA00023136"/>
    </source>
</evidence>
<dbReference type="GO" id="GO:0042910">
    <property type="term" value="F:xenobiotic transmembrane transporter activity"/>
    <property type="evidence" value="ECO:0007669"/>
    <property type="project" value="InterPro"/>
</dbReference>
<dbReference type="STRING" id="585531.HMPREF0063_10372"/>
<dbReference type="OrthoDB" id="5242355at2"/>
<dbReference type="EMBL" id="ACLF03000002">
    <property type="protein sequence ID" value="EFQ84520.1"/>
    <property type="molecule type" value="Genomic_DNA"/>
</dbReference>
<evidence type="ECO:0000256" key="5">
    <source>
        <dbReference type="ARBA" id="ARBA00022692"/>
    </source>
</evidence>
<keyword evidence="6 8" id="KW-1133">Transmembrane helix</keyword>
<feature type="transmembrane region" description="Helical" evidence="8">
    <location>
        <begin position="245"/>
        <end position="266"/>
    </location>
</feature>
<evidence type="ECO:0000256" key="1">
    <source>
        <dbReference type="ARBA" id="ARBA00004651"/>
    </source>
</evidence>
<keyword evidence="10" id="KW-1185">Reference proteome</keyword>
<feature type="transmembrane region" description="Helical" evidence="8">
    <location>
        <begin position="195"/>
        <end position="218"/>
    </location>
</feature>
<evidence type="ECO:0000256" key="2">
    <source>
        <dbReference type="ARBA" id="ARBA00010199"/>
    </source>
</evidence>
<gene>
    <name evidence="9" type="ORF">HMPREF0063_10372</name>
</gene>
<evidence type="ECO:0000256" key="8">
    <source>
        <dbReference type="SAM" id="Phobius"/>
    </source>
</evidence>
<feature type="transmembrane region" description="Helical" evidence="8">
    <location>
        <begin position="20"/>
        <end position="38"/>
    </location>
</feature>
<feature type="transmembrane region" description="Helical" evidence="8">
    <location>
        <begin position="353"/>
        <end position="374"/>
    </location>
</feature>
<dbReference type="InterPro" id="IPR044644">
    <property type="entry name" value="DinF-like"/>
</dbReference>
<feature type="transmembrane region" description="Helical" evidence="8">
    <location>
        <begin position="272"/>
        <end position="294"/>
    </location>
</feature>
<evidence type="ECO:0000313" key="9">
    <source>
        <dbReference type="EMBL" id="EFQ84520.1"/>
    </source>
</evidence>
<protein>
    <submittedName>
        <fullName evidence="9">MATE efflux family protein</fullName>
    </submittedName>
</protein>
<keyword evidence="7 8" id="KW-0472">Membrane</keyword>